<name>A0A8I0MHX0_CITAM</name>
<comment type="caution">
    <text evidence="1">The sequence shown here is derived from an EMBL/GenBank/DDBJ whole genome shotgun (WGS) entry which is preliminary data.</text>
</comment>
<evidence type="ECO:0000313" key="1">
    <source>
        <dbReference type="EMBL" id="MBE0127201.1"/>
    </source>
</evidence>
<dbReference type="EMBL" id="VKME01000007">
    <property type="protein sequence ID" value="MBE0127201.1"/>
    <property type="molecule type" value="Genomic_DNA"/>
</dbReference>
<evidence type="ECO:0000313" key="2">
    <source>
        <dbReference type="Proteomes" id="UP000656723"/>
    </source>
</evidence>
<reference evidence="1" key="1">
    <citation type="submission" date="2019-07" db="EMBL/GenBank/DDBJ databases">
        <title>KPC-2 carbapenem resistent Enterobacterales isolates from Germany.</title>
        <authorList>
            <person name="Yao Y."/>
            <person name="Falgenhauer L."/>
            <person name="Imirzalioglu C."/>
            <person name="Chakraborty T."/>
        </authorList>
    </citation>
    <scope>NUCLEOTIDE SEQUENCE</scope>
    <source>
        <strain evidence="1">CA13304</strain>
    </source>
</reference>
<accession>A0A8I0MHX0</accession>
<sequence length="63" mass="7317">MIINKETNKIQKINVVRLNRVRKIKPIKGVNNFQILLRTKQQILFFSIAAYLADIITQGDYNG</sequence>
<protein>
    <submittedName>
        <fullName evidence="1">Uncharacterized protein</fullName>
    </submittedName>
</protein>
<dbReference type="Proteomes" id="UP000656723">
    <property type="component" value="Unassembled WGS sequence"/>
</dbReference>
<organism evidence="1 2">
    <name type="scientific">Citrobacter amalonaticus</name>
    <dbReference type="NCBI Taxonomy" id="35703"/>
    <lineage>
        <taxon>Bacteria</taxon>
        <taxon>Pseudomonadati</taxon>
        <taxon>Pseudomonadota</taxon>
        <taxon>Gammaproteobacteria</taxon>
        <taxon>Enterobacterales</taxon>
        <taxon>Enterobacteriaceae</taxon>
        <taxon>Citrobacter</taxon>
    </lineage>
</organism>
<dbReference type="OrthoDB" id="6594604at2"/>
<dbReference type="AlphaFoldDB" id="A0A8I0MHX0"/>
<gene>
    <name evidence="1" type="ORF">FOT72_03990</name>
</gene>
<proteinExistence type="predicted"/>